<protein>
    <submittedName>
        <fullName evidence="1">Uncharacterized protein</fullName>
    </submittedName>
</protein>
<organism evidence="1 2">
    <name type="scientific">Candidatus Methylacidithermus pantelleriae</name>
    <dbReference type="NCBI Taxonomy" id="2744239"/>
    <lineage>
        <taxon>Bacteria</taxon>
        <taxon>Pseudomonadati</taxon>
        <taxon>Verrucomicrobiota</taxon>
        <taxon>Methylacidiphilae</taxon>
        <taxon>Methylacidiphilales</taxon>
        <taxon>Methylacidiphilaceae</taxon>
        <taxon>Candidatus Methylacidithermus</taxon>
    </lineage>
</organism>
<proteinExistence type="predicted"/>
<accession>A0A8J2BKH6</accession>
<evidence type="ECO:0000313" key="1">
    <source>
        <dbReference type="EMBL" id="CAF0700263.1"/>
    </source>
</evidence>
<reference evidence="1" key="1">
    <citation type="submission" date="2021-02" db="EMBL/GenBank/DDBJ databases">
        <authorList>
            <person name="Cremers G."/>
            <person name="Picone N."/>
        </authorList>
    </citation>
    <scope>NUCLEOTIDE SEQUENCE</scope>
    <source>
        <strain evidence="1">PQ17</strain>
    </source>
</reference>
<dbReference type="RefSeq" id="WP_174583398.1">
    <property type="nucleotide sequence ID" value="NZ_CAJNOB010000028.1"/>
</dbReference>
<gene>
    <name evidence="1" type="ORF">MPNT_340022</name>
</gene>
<dbReference type="Proteomes" id="UP000663859">
    <property type="component" value="Unassembled WGS sequence"/>
</dbReference>
<comment type="caution">
    <text evidence="1">The sequence shown here is derived from an EMBL/GenBank/DDBJ whole genome shotgun (WGS) entry which is preliminary data.</text>
</comment>
<name>A0A8J2BKH6_9BACT</name>
<dbReference type="EMBL" id="CAJNOB010000028">
    <property type="protein sequence ID" value="CAF0700263.1"/>
    <property type="molecule type" value="Genomic_DNA"/>
</dbReference>
<dbReference type="AlphaFoldDB" id="A0A8J2BKH6"/>
<sequence>MTLCFVISLICGESCSRVFRDFGINLTSMGRPLARDWGRPSHWDAALLLALVDKLRPRRAIEIGGGWLGALYGDRAKANVTPDGKVWEVRLREPAASRFL</sequence>
<keyword evidence="2" id="KW-1185">Reference proteome</keyword>
<evidence type="ECO:0000313" key="2">
    <source>
        <dbReference type="Proteomes" id="UP000663859"/>
    </source>
</evidence>